<keyword evidence="2 8" id="KW-0812">Transmembrane</keyword>
<keyword evidence="6 8" id="KW-0472">Membrane</keyword>
<name>A0A023B014_GRENI</name>
<keyword evidence="11" id="KW-1185">Reference proteome</keyword>
<dbReference type="OrthoDB" id="331948at2759"/>
<comment type="similarity">
    <text evidence="8">Belongs to the DHHC palmitoyltransferase family.</text>
</comment>
<evidence type="ECO:0000256" key="5">
    <source>
        <dbReference type="ARBA" id="ARBA00023043"/>
    </source>
</evidence>
<reference evidence="10" key="1">
    <citation type="submission" date="2013-12" db="EMBL/GenBank/DDBJ databases">
        <authorList>
            <person name="Omoto C.K."/>
            <person name="Sibley D."/>
            <person name="Venepally P."/>
            <person name="Hadjithomas M."/>
            <person name="Karamycheva S."/>
            <person name="Brunk B."/>
            <person name="Roos D."/>
            <person name="Caler E."/>
            <person name="Lorenzi H."/>
        </authorList>
    </citation>
    <scope>NUCLEOTIDE SEQUENCE</scope>
</reference>
<feature type="transmembrane region" description="Helical" evidence="8">
    <location>
        <begin position="548"/>
        <end position="571"/>
    </location>
</feature>
<dbReference type="InterPro" id="IPR002110">
    <property type="entry name" value="Ankyrin_rpt"/>
</dbReference>
<feature type="transmembrane region" description="Helical" evidence="8">
    <location>
        <begin position="295"/>
        <end position="315"/>
    </location>
</feature>
<dbReference type="EMBL" id="AFNH02001112">
    <property type="protein sequence ID" value="EZG44280.1"/>
    <property type="molecule type" value="Genomic_DNA"/>
</dbReference>
<feature type="transmembrane region" description="Helical" evidence="8">
    <location>
        <begin position="255"/>
        <end position="275"/>
    </location>
</feature>
<protein>
    <recommendedName>
        <fullName evidence="8">Palmitoyltransferase</fullName>
        <ecNumber evidence="8">2.3.1.225</ecNumber>
    </recommendedName>
</protein>
<dbReference type="InterPro" id="IPR036770">
    <property type="entry name" value="Ankyrin_rpt-contain_sf"/>
</dbReference>
<dbReference type="GeneID" id="22915224"/>
<dbReference type="eggNOG" id="KOG0509">
    <property type="taxonomic scope" value="Eukaryota"/>
</dbReference>
<dbReference type="PANTHER" id="PTHR24161">
    <property type="entry name" value="ANK_REP_REGION DOMAIN-CONTAINING PROTEIN-RELATED"/>
    <property type="match status" value="1"/>
</dbReference>
<feature type="transmembrane region" description="Helical" evidence="8">
    <location>
        <begin position="496"/>
        <end position="518"/>
    </location>
</feature>
<proteinExistence type="inferred from homology"/>
<evidence type="ECO:0000256" key="8">
    <source>
        <dbReference type="RuleBase" id="RU079119"/>
    </source>
</evidence>
<dbReference type="VEuPathDB" id="CryptoDB:GNI_149510"/>
<feature type="domain" description="Palmitoyltransferase DHHC" evidence="9">
    <location>
        <begin position="451"/>
        <end position="589"/>
    </location>
</feature>
<dbReference type="Gene3D" id="1.25.40.20">
    <property type="entry name" value="Ankyrin repeat-containing domain"/>
    <property type="match status" value="2"/>
</dbReference>
<dbReference type="RefSeq" id="XP_011132731.1">
    <property type="nucleotide sequence ID" value="XM_011134429.1"/>
</dbReference>
<dbReference type="Proteomes" id="UP000019763">
    <property type="component" value="Unassembled WGS sequence"/>
</dbReference>
<evidence type="ECO:0000256" key="3">
    <source>
        <dbReference type="ARBA" id="ARBA00022737"/>
    </source>
</evidence>
<dbReference type="PROSITE" id="PS50088">
    <property type="entry name" value="ANK_REPEAT"/>
    <property type="match status" value="2"/>
</dbReference>
<comment type="domain">
    <text evidence="8">The DHHC domain is required for palmitoyltransferase activity.</text>
</comment>
<comment type="subcellular location">
    <subcellularLocation>
        <location evidence="1">Membrane</location>
        <topology evidence="1">Multi-pass membrane protein</topology>
    </subcellularLocation>
</comment>
<dbReference type="GO" id="GO:0016020">
    <property type="term" value="C:membrane"/>
    <property type="evidence" value="ECO:0007669"/>
    <property type="project" value="UniProtKB-SubCell"/>
</dbReference>
<evidence type="ECO:0000256" key="1">
    <source>
        <dbReference type="ARBA" id="ARBA00004141"/>
    </source>
</evidence>
<dbReference type="Pfam" id="PF12796">
    <property type="entry name" value="Ank_2"/>
    <property type="match status" value="1"/>
</dbReference>
<evidence type="ECO:0000256" key="7">
    <source>
        <dbReference type="PROSITE-ProRule" id="PRU00023"/>
    </source>
</evidence>
<dbReference type="EC" id="2.3.1.225" evidence="8"/>
<keyword evidence="8" id="KW-0012">Acyltransferase</keyword>
<gene>
    <name evidence="10" type="ORF">GNI_149510</name>
</gene>
<keyword evidence="4 8" id="KW-1133">Transmembrane helix</keyword>
<dbReference type="PROSITE" id="PS50216">
    <property type="entry name" value="DHHC"/>
    <property type="match status" value="1"/>
</dbReference>
<feature type="repeat" description="ANK" evidence="7">
    <location>
        <begin position="151"/>
        <end position="183"/>
    </location>
</feature>
<feature type="repeat" description="ANK" evidence="7">
    <location>
        <begin position="184"/>
        <end position="209"/>
    </location>
</feature>
<dbReference type="OMA" id="YYYVFLY"/>
<comment type="caution">
    <text evidence="10">The sequence shown here is derived from an EMBL/GenBank/DDBJ whole genome shotgun (WGS) entry which is preliminary data.</text>
</comment>
<dbReference type="PROSITE" id="PS50297">
    <property type="entry name" value="ANK_REP_REGION"/>
    <property type="match status" value="2"/>
</dbReference>
<evidence type="ECO:0000256" key="6">
    <source>
        <dbReference type="ARBA" id="ARBA00023136"/>
    </source>
</evidence>
<dbReference type="InterPro" id="IPR001594">
    <property type="entry name" value="Palmitoyltrfase_DHHC"/>
</dbReference>
<evidence type="ECO:0000313" key="11">
    <source>
        <dbReference type="Proteomes" id="UP000019763"/>
    </source>
</evidence>
<keyword evidence="5 7" id="KW-0040">ANK repeat</keyword>
<evidence type="ECO:0000259" key="9">
    <source>
        <dbReference type="Pfam" id="PF01529"/>
    </source>
</evidence>
<dbReference type="PANTHER" id="PTHR24161:SF85">
    <property type="entry name" value="PALMITOYLTRANSFERASE HIP14"/>
    <property type="match status" value="1"/>
</dbReference>
<organism evidence="10 11">
    <name type="scientific">Gregarina niphandrodes</name>
    <name type="common">Septate eugregarine</name>
    <dbReference type="NCBI Taxonomy" id="110365"/>
    <lineage>
        <taxon>Eukaryota</taxon>
        <taxon>Sar</taxon>
        <taxon>Alveolata</taxon>
        <taxon>Apicomplexa</taxon>
        <taxon>Conoidasida</taxon>
        <taxon>Gregarinasina</taxon>
        <taxon>Eugregarinorida</taxon>
        <taxon>Gregarinidae</taxon>
        <taxon>Gregarina</taxon>
    </lineage>
</organism>
<evidence type="ECO:0000313" key="10">
    <source>
        <dbReference type="EMBL" id="EZG44280.1"/>
    </source>
</evidence>
<evidence type="ECO:0000256" key="2">
    <source>
        <dbReference type="ARBA" id="ARBA00022692"/>
    </source>
</evidence>
<comment type="catalytic activity">
    <reaction evidence="8">
        <text>L-cysteinyl-[protein] + hexadecanoyl-CoA = S-hexadecanoyl-L-cysteinyl-[protein] + CoA</text>
        <dbReference type="Rhea" id="RHEA:36683"/>
        <dbReference type="Rhea" id="RHEA-COMP:10131"/>
        <dbReference type="Rhea" id="RHEA-COMP:11032"/>
        <dbReference type="ChEBI" id="CHEBI:29950"/>
        <dbReference type="ChEBI" id="CHEBI:57287"/>
        <dbReference type="ChEBI" id="CHEBI:57379"/>
        <dbReference type="ChEBI" id="CHEBI:74151"/>
        <dbReference type="EC" id="2.3.1.225"/>
    </reaction>
</comment>
<dbReference type="SMART" id="SM00248">
    <property type="entry name" value="ANK"/>
    <property type="match status" value="3"/>
</dbReference>
<dbReference type="Pfam" id="PF01529">
    <property type="entry name" value="DHHC"/>
    <property type="match status" value="1"/>
</dbReference>
<keyword evidence="8" id="KW-0808">Transferase</keyword>
<dbReference type="GO" id="GO:0019706">
    <property type="term" value="F:protein-cysteine S-palmitoyltransferase activity"/>
    <property type="evidence" value="ECO:0007669"/>
    <property type="project" value="UniProtKB-EC"/>
</dbReference>
<dbReference type="AlphaFoldDB" id="A0A023B014"/>
<sequence length="696" mass="78334">MDAAAIRNDLVGLAQRRETTNFLEAVRRILSKHGQDVALLDSLHILHISVWLTETGDVLWKELLAVGCNPFACDFNGDTSLHYAIRSINIRYIQFLHAKLGDSVLNCVNHQLCNLLITCCAETPDERSFDILMALEWMYLNGMPLEAQDSQGKTALMWAAQRNSLTICHWLLSRGAHLAHRDHMNRTALHVACSNGNYDVALFLCQKGAVNLVHAESHDDKRINTPVKIAWQRGHLWLALSLLSWRSCYALTGHCSFLTSAYAWVAFGLLIWNLVCGEATFWQMSRYGWESLTLGRLWMGFTVLMVLTTGCWVIAAKKDPGSVRPQQQVLPCQTIYCSDSGERDLSLFEKTPTGTVAGGRSATHLPVGIGGLHKLEVASKKIALQIAVLNRQIHGVVRKEVKAKLESMMHALAQIAEDMNLLRPRVALERKNCDPAPYVERVLGGRGPLPNVCLTCHDVKNIRQHHCSECGVCVQRFDHHCVWVDNCIGLKNQRSFLFFLYSMVASLLYYFAVAAIYIRASLTKREPLDNGATDYFTRNLLALLLSPLFYLVLMNCVSNILWLCFSGFLLIRTTRSMITDVTFYELIKRSSYIEHRFGKAAGPNRRRSGACCTADGYGWDFADCTLDRCVMNSLYFLAQSNGRDEVNYKQDMALSPLLAAKDEELPIGYDAPIDWRFSNMPRRGSAPIYPAAFHEI</sequence>
<keyword evidence="3" id="KW-0677">Repeat</keyword>
<evidence type="ECO:0000256" key="4">
    <source>
        <dbReference type="ARBA" id="ARBA00022989"/>
    </source>
</evidence>
<dbReference type="SUPFAM" id="SSF48403">
    <property type="entry name" value="Ankyrin repeat"/>
    <property type="match status" value="1"/>
</dbReference>
<accession>A0A023B014</accession>